<organism evidence="1 2">
    <name type="scientific">Rhabditophanes sp. KR3021</name>
    <dbReference type="NCBI Taxonomy" id="114890"/>
    <lineage>
        <taxon>Eukaryota</taxon>
        <taxon>Metazoa</taxon>
        <taxon>Ecdysozoa</taxon>
        <taxon>Nematoda</taxon>
        <taxon>Chromadorea</taxon>
        <taxon>Rhabditida</taxon>
        <taxon>Tylenchina</taxon>
        <taxon>Panagrolaimomorpha</taxon>
        <taxon>Strongyloidoidea</taxon>
        <taxon>Alloionematidae</taxon>
        <taxon>Rhabditophanes</taxon>
    </lineage>
</organism>
<dbReference type="Proteomes" id="UP000095286">
    <property type="component" value="Unplaced"/>
</dbReference>
<reference evidence="2" key="1">
    <citation type="submission" date="2016-11" db="UniProtKB">
        <authorList>
            <consortium name="WormBaseParasite"/>
        </authorList>
    </citation>
    <scope>IDENTIFICATION</scope>
    <source>
        <strain evidence="2">KR3021</strain>
    </source>
</reference>
<dbReference type="WBParaSite" id="RSKR_0000282800.1">
    <property type="protein sequence ID" value="RSKR_0000282800.1"/>
    <property type="gene ID" value="RSKR_0000282800"/>
</dbReference>
<proteinExistence type="predicted"/>
<evidence type="ECO:0000313" key="2">
    <source>
        <dbReference type="WBParaSite" id="RSKR_0000282800.1"/>
    </source>
</evidence>
<protein>
    <submittedName>
        <fullName evidence="2">Atx10homo_assoc domain-containing protein</fullName>
    </submittedName>
</protein>
<sequence length="387" mass="43898">MTTLTELFVGNKYATIQREEITNLLKEFTWRTKETFEEELSSLDGTNLGTFALWVAETVISDIPDLQKDSSEFLRLRAIYRLFVNLSAFSKTFVNSTSTLKLEHWIALLRIEPFIEETAYAICSHATSIFVLNLLNERLASFISDIANISNNHQSKGVFHSFNGAFVNLMANCGCFLSECFQSLDHDIVTYILSLAAKSFDQTGYDDLEPPIMHLNNTFFVLSLLERIVYEDFKNEHSLDRIKYILDILSFCALKKEELGKAMHEDTRSITLCGLILEKVFFIEDKESSKISKNLEELLKPNSDLAGYELKIKCLILITNCSTQSPKNQEMGAANNLLYYVLKCAGGSKNLQWPLLKEWSVLAINSLTKGCQANQKILDATINNNIL</sequence>
<evidence type="ECO:0000313" key="1">
    <source>
        <dbReference type="Proteomes" id="UP000095286"/>
    </source>
</evidence>
<name>A0AC35TQ57_9BILA</name>
<accession>A0AC35TQ57</accession>